<reference evidence="1 2" key="1">
    <citation type="submission" date="2016-10" db="EMBL/GenBank/DDBJ databases">
        <authorList>
            <person name="de Groot N.N."/>
        </authorList>
    </citation>
    <scope>NUCLEOTIDE SEQUENCE [LARGE SCALE GENOMIC DNA]</scope>
    <source>
        <strain evidence="1 2">CGMCC 1.9156</strain>
    </source>
</reference>
<evidence type="ECO:0000313" key="2">
    <source>
        <dbReference type="Proteomes" id="UP000198964"/>
    </source>
</evidence>
<dbReference type="AlphaFoldDB" id="A0A1I2GZZ8"/>
<protein>
    <submittedName>
        <fullName evidence="1">Uncharacterized protein</fullName>
    </submittedName>
</protein>
<keyword evidence="2" id="KW-1185">Reference proteome</keyword>
<dbReference type="Proteomes" id="UP000198964">
    <property type="component" value="Unassembled WGS sequence"/>
</dbReference>
<proteinExistence type="predicted"/>
<dbReference type="EMBL" id="FONW01000003">
    <property type="protein sequence ID" value="SFF23564.1"/>
    <property type="molecule type" value="Genomic_DNA"/>
</dbReference>
<accession>A0A1I2GZZ8</accession>
<organism evidence="1 2">
    <name type="scientific">Sunxiuqinia elliptica</name>
    <dbReference type="NCBI Taxonomy" id="655355"/>
    <lineage>
        <taxon>Bacteria</taxon>
        <taxon>Pseudomonadati</taxon>
        <taxon>Bacteroidota</taxon>
        <taxon>Bacteroidia</taxon>
        <taxon>Marinilabiliales</taxon>
        <taxon>Prolixibacteraceae</taxon>
        <taxon>Sunxiuqinia</taxon>
    </lineage>
</organism>
<gene>
    <name evidence="1" type="ORF">SAMN05216283_103223</name>
</gene>
<sequence length="43" mass="4511">MKIMEGISVPLVSASLSGGASMKSAGLKEKRMPAKTAGILWDY</sequence>
<name>A0A1I2GZZ8_9BACT</name>
<evidence type="ECO:0000313" key="1">
    <source>
        <dbReference type="EMBL" id="SFF23564.1"/>
    </source>
</evidence>